<dbReference type="Pfam" id="PF00702">
    <property type="entry name" value="Hydrolase"/>
    <property type="match status" value="1"/>
</dbReference>
<dbReference type="AlphaFoldDB" id="A2BYQ1"/>
<dbReference type="OrthoDB" id="480475at2"/>
<dbReference type="CDD" id="cd01427">
    <property type="entry name" value="HAD_like"/>
    <property type="match status" value="1"/>
</dbReference>
<dbReference type="HOGENOM" id="CLU_1065007_0_0_3"/>
<dbReference type="NCBIfam" id="TIGR01548">
    <property type="entry name" value="HAD-SF-IA-hyp1"/>
    <property type="match status" value="1"/>
</dbReference>
<dbReference type="Proteomes" id="UP000001589">
    <property type="component" value="Chromosome"/>
</dbReference>
<reference evidence="1 2" key="1">
    <citation type="journal article" date="2007" name="PLoS Genet.">
        <title>Patterns and implications of gene gain and loss in the evolution of Prochlorococcus.</title>
        <authorList>
            <person name="Kettler G.C."/>
            <person name="Martiny A.C."/>
            <person name="Huang K."/>
            <person name="Zucker J."/>
            <person name="Coleman M.L."/>
            <person name="Rodrigue S."/>
            <person name="Chen F."/>
            <person name="Lapidus A."/>
            <person name="Ferriera S."/>
            <person name="Johnson J."/>
            <person name="Steglich C."/>
            <person name="Church G.M."/>
            <person name="Richardson P."/>
            <person name="Chisholm S.W."/>
        </authorList>
    </citation>
    <scope>NUCLEOTIDE SEQUENCE [LARGE SCALE GENOMIC DNA]</scope>
    <source>
        <strain evidence="1 2">MIT 9515</strain>
    </source>
</reference>
<dbReference type="eggNOG" id="COG0546">
    <property type="taxonomic scope" value="Bacteria"/>
</dbReference>
<dbReference type="InterPro" id="IPR023214">
    <property type="entry name" value="HAD_sf"/>
</dbReference>
<protein>
    <submittedName>
        <fullName evidence="1">Putative imidazoleglycerol-phosphate dehydratase</fullName>
        <ecNumber evidence="1">4.2.1.19</ecNumber>
    </submittedName>
</protein>
<organism evidence="1 2">
    <name type="scientific">Prochlorococcus marinus (strain MIT 9515)</name>
    <dbReference type="NCBI Taxonomy" id="167542"/>
    <lineage>
        <taxon>Bacteria</taxon>
        <taxon>Bacillati</taxon>
        <taxon>Cyanobacteriota</taxon>
        <taxon>Cyanophyceae</taxon>
        <taxon>Synechococcales</taxon>
        <taxon>Prochlorococcaceae</taxon>
        <taxon>Prochlorococcus</taxon>
    </lineage>
</organism>
<dbReference type="NCBIfam" id="TIGR01549">
    <property type="entry name" value="HAD-SF-IA-v1"/>
    <property type="match status" value="1"/>
</dbReference>
<dbReference type="EC" id="4.2.1.19" evidence="1"/>
<dbReference type="RefSeq" id="WP_011821004.1">
    <property type="nucleotide sequence ID" value="NC_008817.1"/>
</dbReference>
<dbReference type="STRING" id="167542.P9515_17051"/>
<dbReference type="Gene3D" id="3.40.50.1000">
    <property type="entry name" value="HAD superfamily/HAD-like"/>
    <property type="match status" value="1"/>
</dbReference>
<keyword evidence="1" id="KW-0456">Lyase</keyword>
<dbReference type="GO" id="GO:0004424">
    <property type="term" value="F:imidazoleglycerol-phosphate dehydratase activity"/>
    <property type="evidence" value="ECO:0007669"/>
    <property type="project" value="UniProtKB-EC"/>
</dbReference>
<accession>A2BYQ1</accession>
<dbReference type="EMBL" id="CP000552">
    <property type="protein sequence ID" value="ABM72912.1"/>
    <property type="molecule type" value="Genomic_DNA"/>
</dbReference>
<evidence type="ECO:0000313" key="2">
    <source>
        <dbReference type="Proteomes" id="UP000001589"/>
    </source>
</evidence>
<evidence type="ECO:0000313" key="1">
    <source>
        <dbReference type="EMBL" id="ABM72912.1"/>
    </source>
</evidence>
<dbReference type="InterPro" id="IPR006439">
    <property type="entry name" value="HAD-SF_hydro_IA"/>
</dbReference>
<dbReference type="SUPFAM" id="SSF56784">
    <property type="entry name" value="HAD-like"/>
    <property type="match status" value="1"/>
</dbReference>
<gene>
    <name evidence="1" type="ordered locus">P9515_17051</name>
</gene>
<name>A2BYQ1_PROM5</name>
<proteinExistence type="predicted"/>
<dbReference type="InterPro" id="IPR006438">
    <property type="entry name" value="HAD-SF_TIGR01548"/>
</dbReference>
<sequence length="267" mass="30452">MNNFGVILFDIDGVIRSVENSYRLSLKKTVYQFCGWEPSYQDIDNAKNEGIWNNDWDLSLEFIKRNIQKTNSKLKPPNREDIVRCFEDFYFGGNPKKDSKDWSGFIKNEELLVKKEFFKFLSGIGIIWGFVSGAESASAKFVLEKRLQLASPPLIAMGDAPDKPNPEGFLYLASKLSKKSLGKENIPIAYVGDTIADVNTVINAKKRIPDQNFMSIGIAPPHLHLKSRRKERTLYESKLKEAGADLILDSVNELKNIDIDFFKKYQL</sequence>
<dbReference type="GeneID" id="60201755"/>
<dbReference type="InterPro" id="IPR036412">
    <property type="entry name" value="HAD-like_sf"/>
</dbReference>
<dbReference type="KEGG" id="pmc:P9515_17051"/>